<organism evidence="1">
    <name type="scientific">Prunus dulcis</name>
    <name type="common">Almond</name>
    <name type="synonym">Amygdalus dulcis</name>
    <dbReference type="NCBI Taxonomy" id="3755"/>
    <lineage>
        <taxon>Eukaryota</taxon>
        <taxon>Viridiplantae</taxon>
        <taxon>Streptophyta</taxon>
        <taxon>Embryophyta</taxon>
        <taxon>Tracheophyta</taxon>
        <taxon>Spermatophyta</taxon>
        <taxon>Magnoliopsida</taxon>
        <taxon>eudicotyledons</taxon>
        <taxon>Gunneridae</taxon>
        <taxon>Pentapetalae</taxon>
        <taxon>rosids</taxon>
        <taxon>fabids</taxon>
        <taxon>Rosales</taxon>
        <taxon>Rosaceae</taxon>
        <taxon>Amygdaloideae</taxon>
        <taxon>Amygdaleae</taxon>
        <taxon>Prunus</taxon>
    </lineage>
</organism>
<evidence type="ECO:0000313" key="1">
    <source>
        <dbReference type="EMBL" id="BBN67246.1"/>
    </source>
</evidence>
<proteinExistence type="predicted"/>
<protein>
    <submittedName>
        <fullName evidence="1">Uncharacterized protein</fullName>
    </submittedName>
</protein>
<accession>A0A5H2XVW5</accession>
<sequence length="23" mass="2681">MLTKPKATNIIRRQHLISGYKVI</sequence>
<name>A0A5H2XVW5_PRUDU</name>
<dbReference type="AlphaFoldDB" id="A0A5H2XVW5"/>
<reference evidence="1" key="1">
    <citation type="journal article" date="2019" name="Science">
        <title>Mutation of a bHLH transcription factor allowed almond domestication.</title>
        <authorList>
            <person name="Sanchez-Perez R."/>
            <person name="Pavan S."/>
            <person name="Mazzeo R."/>
            <person name="Moldovan C."/>
            <person name="Aiese Cigliano R."/>
            <person name="Del Cueto J."/>
            <person name="Ricciardi F."/>
            <person name="Lotti C."/>
            <person name="Ricciardi L."/>
            <person name="Dicenta F."/>
            <person name="Lopez-Marques R.L."/>
            <person name="Lindberg Moller B."/>
        </authorList>
    </citation>
    <scope>NUCLEOTIDE SEQUENCE</scope>
</reference>
<dbReference type="EMBL" id="AP020358">
    <property type="protein sequence ID" value="BBN67246.1"/>
    <property type="molecule type" value="Genomic_DNA"/>
</dbReference>
<gene>
    <name evidence="1" type="ORF">Prudu_21S000700</name>
</gene>